<dbReference type="Proteomes" id="UP001335183">
    <property type="component" value="Chromosome"/>
</dbReference>
<dbReference type="Pfam" id="PF16655">
    <property type="entry name" value="PhoD_N"/>
    <property type="match status" value="1"/>
</dbReference>
<accession>A0ABZ2D3P4</accession>
<dbReference type="Gene3D" id="3.60.21.70">
    <property type="entry name" value="PhoD-like phosphatase"/>
    <property type="match status" value="1"/>
</dbReference>
<evidence type="ECO:0000313" key="4">
    <source>
        <dbReference type="Proteomes" id="UP001335183"/>
    </source>
</evidence>
<dbReference type="InterPro" id="IPR032093">
    <property type="entry name" value="PhoD_N"/>
</dbReference>
<keyword evidence="4" id="KW-1185">Reference proteome</keyword>
<dbReference type="CDD" id="cd07389">
    <property type="entry name" value="MPP_PhoD"/>
    <property type="match status" value="1"/>
</dbReference>
<evidence type="ECO:0000259" key="1">
    <source>
        <dbReference type="Pfam" id="PF09423"/>
    </source>
</evidence>
<feature type="domain" description="Phospholipase D N-terminal" evidence="2">
    <location>
        <begin position="42"/>
        <end position="129"/>
    </location>
</feature>
<dbReference type="Gene3D" id="2.60.40.380">
    <property type="entry name" value="Purple acid phosphatase-like, N-terminal"/>
    <property type="match status" value="1"/>
</dbReference>
<evidence type="ECO:0000259" key="2">
    <source>
        <dbReference type="Pfam" id="PF16655"/>
    </source>
</evidence>
<organism evidence="3 4">
    <name type="scientific">Pelagerythrobacter marensis</name>
    <dbReference type="NCBI Taxonomy" id="543877"/>
    <lineage>
        <taxon>Bacteria</taxon>
        <taxon>Pseudomonadati</taxon>
        <taxon>Pseudomonadota</taxon>
        <taxon>Alphaproteobacteria</taxon>
        <taxon>Sphingomonadales</taxon>
        <taxon>Erythrobacteraceae</taxon>
        <taxon>Pelagerythrobacter</taxon>
    </lineage>
</organism>
<gene>
    <name evidence="3" type="ORF">V5F89_11875</name>
</gene>
<evidence type="ECO:0000313" key="3">
    <source>
        <dbReference type="EMBL" id="WWA46947.1"/>
    </source>
</evidence>
<dbReference type="RefSeq" id="WP_338445839.1">
    <property type="nucleotide sequence ID" value="NZ_CP144918.1"/>
</dbReference>
<dbReference type="SUPFAM" id="SSF56300">
    <property type="entry name" value="Metallo-dependent phosphatases"/>
    <property type="match status" value="1"/>
</dbReference>
<dbReference type="Pfam" id="PF09423">
    <property type="entry name" value="PhoD"/>
    <property type="match status" value="1"/>
</dbReference>
<protein>
    <submittedName>
        <fullName evidence="3">Alkaline phosphatase D family protein</fullName>
    </submittedName>
</protein>
<feature type="domain" description="PhoD-like phosphatase metallophosphatase" evidence="1">
    <location>
        <begin position="139"/>
        <end position="472"/>
    </location>
</feature>
<sequence length="505" mass="55512">MLDRRRLLGRAAALAAMQFLAGGMRARPAQSRVRTTVDPFALGVASGEPTADGFVLWTRIAGMTEDRTVGYEIAEDAGFRRIVRHGRALSPAARGGAVHLEVRGLEPGRPYFYRFHFGEAVSRTGTVATIAPAPERLRLALTSCQHWEHGWFSAYRDMIAAGVEAVLQVGDYIYERSFGAGPNVRSFGAGDPQTLEDYRARHALYRSDPDLAAAHAAMPFLVSWDDHEVENDYLADRAGYTADPQAFVRRRAAAYRAYFEHMPLRPSALRPGGEVRLYRSTSWGDLAAAHILDTRQYRTPSACIAEGETAGGPIARCARAGEDVGSMLGPAQEAWFARTVAERPVRWSLVTQQTLFARLALPEGPNSLYPQFWDGYAAARTRMLDALEAANTRNAVILGGDVHSFWINDVKRDFARSDSAAVATEIVTSCLASHNGPEALFGPAPALNPHVRFLNNTHAGYVLLDIRRDRIEGMLRAVSDLADSQATCRELRTFTIEDRRPGALL</sequence>
<dbReference type="InterPro" id="IPR006311">
    <property type="entry name" value="TAT_signal"/>
</dbReference>
<dbReference type="PROSITE" id="PS51318">
    <property type="entry name" value="TAT"/>
    <property type="match status" value="1"/>
</dbReference>
<dbReference type="PANTHER" id="PTHR43606">
    <property type="entry name" value="PHOSPHATASE, PUTATIVE (AFU_ORTHOLOGUE AFUA_6G08710)-RELATED"/>
    <property type="match status" value="1"/>
</dbReference>
<reference evidence="3 4" key="1">
    <citation type="submission" date="2024-02" db="EMBL/GenBank/DDBJ databases">
        <title>The whole genome sequence of five bacterial samples isolated from Abu Dhabi Sabkha-shore region.</title>
        <authorList>
            <person name="Sudalaimuthuasari N."/>
            <person name="Sarfraz B."/>
            <person name="Tuyisabe J.D."/>
            <person name="Mugisha Ntwali L.D.M."/>
            <person name="Ali A.I.A.A."/>
            <person name="Almansoori S.Z.A."/>
            <person name="Alajami H.S.A."/>
            <person name="Almeqbaali A.A.S."/>
            <person name="Kundu B."/>
            <person name="Saeed E.E."/>
            <person name="Sukumarinath V."/>
            <person name="Mishra A.K."/>
            <person name="Hazzouri K.M."/>
            <person name="Almaskari R."/>
            <person name="Sharma A.K."/>
            <person name="Amiri K.M.A."/>
        </authorList>
    </citation>
    <scope>NUCLEOTIDE SEQUENCE [LARGE SCALE GENOMIC DNA]</scope>
    <source>
        <strain evidence="4">kcgeb_sd</strain>
    </source>
</reference>
<dbReference type="InterPro" id="IPR052900">
    <property type="entry name" value="Phospholipid_Metab_Enz"/>
</dbReference>
<name>A0ABZ2D3P4_9SPHN</name>
<dbReference type="InterPro" id="IPR018946">
    <property type="entry name" value="PhoD-like_MPP"/>
</dbReference>
<proteinExistence type="predicted"/>
<dbReference type="InterPro" id="IPR029052">
    <property type="entry name" value="Metallo-depent_PP-like"/>
</dbReference>
<dbReference type="PANTHER" id="PTHR43606:SF2">
    <property type="entry name" value="ALKALINE PHOSPHATASE FAMILY PROTEIN (AFU_ORTHOLOGUE AFUA_5G03860)"/>
    <property type="match status" value="1"/>
</dbReference>
<dbReference type="InterPro" id="IPR038607">
    <property type="entry name" value="PhoD-like_sf"/>
</dbReference>
<dbReference type="EMBL" id="CP144918">
    <property type="protein sequence ID" value="WWA46947.1"/>
    <property type="molecule type" value="Genomic_DNA"/>
</dbReference>